<evidence type="ECO:0000313" key="2">
    <source>
        <dbReference type="Proteomes" id="UP000283896"/>
    </source>
</evidence>
<reference evidence="2" key="1">
    <citation type="submission" date="2016-11" db="EMBL/GenBank/DDBJ databases">
        <title>Genome sequence of Candidatus Phytoplasma solani strain SA-1.</title>
        <authorList>
            <person name="Haryono M."/>
            <person name="Samarzija I."/>
            <person name="Seruga Music M."/>
            <person name="Hogenhout S."/>
            <person name="Kuo C.-H."/>
        </authorList>
    </citation>
    <scope>NUCLEOTIDE SEQUENCE [LARGE SCALE GENOMIC DNA]</scope>
    <source>
        <strain evidence="2">SA-1</strain>
    </source>
</reference>
<dbReference type="EMBL" id="MPBG01000005">
    <property type="protein sequence ID" value="RMI88662.1"/>
    <property type="molecule type" value="Genomic_DNA"/>
</dbReference>
<dbReference type="RefSeq" id="WP_122225490.1">
    <property type="nucleotide sequence ID" value="NZ_MPBG01000005.1"/>
</dbReference>
<name>A0A421NXD0_9MOLU</name>
<dbReference type="AlphaFoldDB" id="A0A421NXD0"/>
<evidence type="ECO:0000313" key="1">
    <source>
        <dbReference type="EMBL" id="RMI88662.1"/>
    </source>
</evidence>
<dbReference type="Proteomes" id="UP000283896">
    <property type="component" value="Unassembled WGS sequence"/>
</dbReference>
<accession>A0A421NXD0</accession>
<organism evidence="1 2">
    <name type="scientific">Candidatus Phytoplasma solani</name>
    <dbReference type="NCBI Taxonomy" id="69896"/>
    <lineage>
        <taxon>Bacteria</taxon>
        <taxon>Bacillati</taxon>
        <taxon>Mycoplasmatota</taxon>
        <taxon>Mollicutes</taxon>
        <taxon>Acholeplasmatales</taxon>
        <taxon>Acholeplasmataceae</taxon>
        <taxon>Candidatus Phytoplasma</taxon>
        <taxon>16SrXII (Stolbur group)</taxon>
    </lineage>
</organism>
<dbReference type="OrthoDB" id="386071at2"/>
<sequence length="367" mass="42722">MQKQTHFNKYFKSLLFFITTLVLFNFYNFKVYAFNPNDYEINYNTKHYEQTWKNEEGHAFSDNARVFYNIPGIKMMPCKSYQEFANRNQLTKDVFTIGLGFVPGIGQFVSGVDAFADYTGFYDHNINCTDSQIAILNDLVHYYLKDEPGKGVFLFDLNDLNKIKGVDISFCDCEMMSVNVLGSFLDSLEKVFLKEDDDSDFENNNNLEQNSQIIIEKKIKREIKRQLIKKINKKIGHAIARKTWKKAAKKTIGKTLGRFFVPGLFNVLDKIEAKTEAESDIKKRCTFNITNNEFEKTIGFAIHFITEDNISIYEIRQDKNQEKKSYLINTFNLQDCTHMLVNLIQVKQNGEPRNVNVYCGVKTNKHK</sequence>
<proteinExistence type="predicted"/>
<comment type="caution">
    <text evidence="1">The sequence shown here is derived from an EMBL/GenBank/DDBJ whole genome shotgun (WGS) entry which is preliminary data.</text>
</comment>
<keyword evidence="2" id="KW-1185">Reference proteome</keyword>
<protein>
    <submittedName>
        <fullName evidence="1">Uncharacterized protein</fullName>
    </submittedName>
</protein>
<gene>
    <name evidence="1" type="ORF">PSSA1_v1c3910</name>
</gene>